<dbReference type="SUPFAM" id="SSF81321">
    <property type="entry name" value="Family A G protein-coupled receptor-like"/>
    <property type="match status" value="1"/>
</dbReference>
<keyword evidence="7 11" id="KW-0675">Receptor</keyword>
<evidence type="ECO:0000256" key="3">
    <source>
        <dbReference type="ARBA" id="ARBA00022989"/>
    </source>
</evidence>
<dbReference type="GO" id="GO:0019957">
    <property type="term" value="F:C-C chemokine binding"/>
    <property type="evidence" value="ECO:0007669"/>
    <property type="project" value="TreeGrafter"/>
</dbReference>
<dbReference type="STRING" id="8030.ENSSSAP00000019394"/>
<dbReference type="RefSeq" id="XP_013993513.1">
    <property type="nucleotide sequence ID" value="XM_014138038.2"/>
</dbReference>
<evidence type="ECO:0000256" key="12">
    <source>
        <dbReference type="RuleBase" id="RU368058"/>
    </source>
</evidence>
<comment type="similarity">
    <text evidence="11">Belongs to the G-protein coupled receptor 1 family.</text>
</comment>
<name>A0A1S3LRA8_SALSA</name>
<dbReference type="PRINTS" id="PR00237">
    <property type="entry name" value="GPCRRHODOPSN"/>
</dbReference>
<dbReference type="PRINTS" id="PR00241">
    <property type="entry name" value="ANGIOTENSINR"/>
</dbReference>
<keyword evidence="2 11" id="KW-0812">Transmembrane</keyword>
<dbReference type="GO" id="GO:0030593">
    <property type="term" value="P:neutrophil chemotaxis"/>
    <property type="evidence" value="ECO:0007669"/>
    <property type="project" value="TreeGrafter"/>
</dbReference>
<feature type="transmembrane region" description="Helical" evidence="12">
    <location>
        <begin position="163"/>
        <end position="184"/>
    </location>
</feature>
<comment type="subcellular location">
    <subcellularLocation>
        <location evidence="12">Cell membrane</location>
        <topology evidence="12">Multi-pass membrane protein</topology>
    </subcellularLocation>
    <subcellularLocation>
        <location evidence="1">Membrane</location>
        <topology evidence="1">Multi-pass membrane protein</topology>
    </subcellularLocation>
</comment>
<dbReference type="GO" id="GO:0007204">
    <property type="term" value="P:positive regulation of cytosolic calcium ion concentration"/>
    <property type="evidence" value="ECO:0007669"/>
    <property type="project" value="TreeGrafter"/>
</dbReference>
<evidence type="ECO:0000256" key="5">
    <source>
        <dbReference type="ARBA" id="ARBA00023136"/>
    </source>
</evidence>
<evidence type="ECO:0000259" key="14">
    <source>
        <dbReference type="PROSITE" id="PS50262"/>
    </source>
</evidence>
<feature type="transmembrane region" description="Helical" evidence="12">
    <location>
        <begin position="48"/>
        <end position="72"/>
    </location>
</feature>
<evidence type="ECO:0000256" key="7">
    <source>
        <dbReference type="ARBA" id="ARBA00023170"/>
    </source>
</evidence>
<evidence type="ECO:0000256" key="11">
    <source>
        <dbReference type="RuleBase" id="RU000688"/>
    </source>
</evidence>
<feature type="transmembrane region" description="Helical" evidence="12">
    <location>
        <begin position="219"/>
        <end position="236"/>
    </location>
</feature>
<comment type="function">
    <text evidence="12">Receptor for angiotensin II, a vasoconstricting peptide, which acts as a key regulator of blood pressure and sodium retention by the kidney. The activated receptor in turn couples to G-alpha proteins G(q) and thus activates phospholipase C and increases the cytosolic Ca(2+) concentrations, which in turn triggers cellular responses such as stimulation of protein kinase C.</text>
</comment>
<keyword evidence="9 11" id="KW-0807">Transducer</keyword>
<gene>
    <name evidence="16" type="primary">LOC106568033</name>
</gene>
<evidence type="ECO:0000256" key="10">
    <source>
        <dbReference type="ARBA" id="ARBA00046119"/>
    </source>
</evidence>
<dbReference type="PROSITE" id="PS50262">
    <property type="entry name" value="G_PROTEIN_RECEP_F1_2"/>
    <property type="match status" value="1"/>
</dbReference>
<protein>
    <recommendedName>
        <fullName evidence="12">Type-1 angiotensin II receptor</fullName>
    </recommendedName>
</protein>
<feature type="transmembrane region" description="Helical" evidence="12">
    <location>
        <begin position="298"/>
        <end position="324"/>
    </location>
</feature>
<dbReference type="GO" id="GO:0016493">
    <property type="term" value="F:C-C chemokine receptor activity"/>
    <property type="evidence" value="ECO:0007669"/>
    <property type="project" value="TreeGrafter"/>
</dbReference>
<accession>A0A1S3LRA8</accession>
<evidence type="ECO:0000256" key="13">
    <source>
        <dbReference type="SAM" id="MobiDB-lite"/>
    </source>
</evidence>
<feature type="region of interest" description="Disordered" evidence="13">
    <location>
        <begin position="361"/>
        <end position="383"/>
    </location>
</feature>
<keyword evidence="8" id="KW-0325">Glycoprotein</keyword>
<feature type="transmembrane region" description="Helical" evidence="12">
    <location>
        <begin position="84"/>
        <end position="105"/>
    </location>
</feature>
<dbReference type="AlphaFoldDB" id="A0A1S3LRA8"/>
<dbReference type="KEGG" id="sasa:106568033"/>
<comment type="function">
    <text evidence="10">Receptor for angiotensin II, a vasoconstricting peptide, which acts as a key regulator of blood pressure and sodium retention by the kidney. The activated receptor in turn couples to G-alpha proteins G(q) (GNAQ, GNA11, GNA14 or GNA15) and thus activates phospholipase C and increases the cytosolic Ca(2+) concentrations, which in turn triggers cellular responses such as stimulation of protein kinase C.</text>
</comment>
<dbReference type="Proteomes" id="UP001652741">
    <property type="component" value="Chromosome ssa13"/>
</dbReference>
<evidence type="ECO:0000256" key="6">
    <source>
        <dbReference type="ARBA" id="ARBA00023157"/>
    </source>
</evidence>
<sequence>MTRVQSRTESPLATTLSNLSMATNSSKVPMNNSSSCDSISLSLHQNKLIPTIFSVIFDFGFVGNVLVVFVLCQKFNRKTVANTYIVNLALSDLLFLISLPFWAVYYSVDYNSVFGGLMCKLCGSLLSLNIYASIYFITCISVDRYRAIVYSLQSQCSRNLCRARVVSCVIWTIAGLMTIPTMAFRDTYHLEDLGVTACALIDPPTQTNWFPGLALTKNILAFLVPFTVIASYYCCIGKHLLGAQPSLEKSSSNLDHVMKMVVAVVLVFFVCWFPLHFLTFMDVLSTLGVMHSCWVHQAIITLMPFTLCLGFFNSAINPVLYCFVGIHFREQLWRLYEEKAPRLCQKRESIRTRLSSFSSNIKDTGPLETLGQHSRDPSGSPGRTMRGLCLSDVQQLTPDIQDHPQA</sequence>
<dbReference type="InterPro" id="IPR000190">
    <property type="entry name" value="ATII_AT1_rcpt"/>
</dbReference>
<keyword evidence="12" id="KW-1003">Cell membrane</keyword>
<feature type="domain" description="G-protein coupled receptors family 1 profile" evidence="14">
    <location>
        <begin position="63"/>
        <end position="321"/>
    </location>
</feature>
<dbReference type="Pfam" id="PF00001">
    <property type="entry name" value="7tm_1"/>
    <property type="match status" value="1"/>
</dbReference>
<dbReference type="InterPro" id="IPR000276">
    <property type="entry name" value="GPCR_Rhodpsn"/>
</dbReference>
<keyword evidence="15" id="KW-1185">Reference proteome</keyword>
<keyword evidence="6" id="KW-1015">Disulfide bond</keyword>
<dbReference type="GO" id="GO:0019722">
    <property type="term" value="P:calcium-mediated signaling"/>
    <property type="evidence" value="ECO:0007669"/>
    <property type="project" value="TreeGrafter"/>
</dbReference>
<evidence type="ECO:0000313" key="15">
    <source>
        <dbReference type="Proteomes" id="UP001652741"/>
    </source>
</evidence>
<dbReference type="GeneID" id="106568033"/>
<keyword evidence="3 12" id="KW-1133">Transmembrane helix</keyword>
<dbReference type="InterPro" id="IPR050119">
    <property type="entry name" value="CCR1-9-like"/>
</dbReference>
<dbReference type="PRINTS" id="PR00635">
    <property type="entry name" value="ANGIOTENSN1R"/>
</dbReference>
<dbReference type="PaxDb" id="8030-ENSSSAP00000019394"/>
<dbReference type="Gene3D" id="1.20.1070.10">
    <property type="entry name" value="Rhodopsin 7-helix transmembrane proteins"/>
    <property type="match status" value="1"/>
</dbReference>
<dbReference type="GO" id="GO:0006955">
    <property type="term" value="P:immune response"/>
    <property type="evidence" value="ECO:0007669"/>
    <property type="project" value="TreeGrafter"/>
</dbReference>
<evidence type="ECO:0000256" key="8">
    <source>
        <dbReference type="ARBA" id="ARBA00023180"/>
    </source>
</evidence>
<dbReference type="GO" id="GO:0009897">
    <property type="term" value="C:external side of plasma membrane"/>
    <property type="evidence" value="ECO:0007669"/>
    <property type="project" value="TreeGrafter"/>
</dbReference>
<evidence type="ECO:0000256" key="9">
    <source>
        <dbReference type="ARBA" id="ARBA00023224"/>
    </source>
</evidence>
<evidence type="ECO:0000256" key="1">
    <source>
        <dbReference type="ARBA" id="ARBA00004141"/>
    </source>
</evidence>
<keyword evidence="4 11" id="KW-0297">G-protein coupled receptor</keyword>
<dbReference type="GO" id="GO:0001596">
    <property type="term" value="F:angiotensin type I receptor activity"/>
    <property type="evidence" value="ECO:0007669"/>
    <property type="project" value="UniProtKB-UniRule"/>
</dbReference>
<dbReference type="PANTHER" id="PTHR10489">
    <property type="entry name" value="CELL ADHESION MOLECULE"/>
    <property type="match status" value="1"/>
</dbReference>
<feature type="transmembrane region" description="Helical" evidence="12">
    <location>
        <begin position="257"/>
        <end position="278"/>
    </location>
</feature>
<evidence type="ECO:0000256" key="2">
    <source>
        <dbReference type="ARBA" id="ARBA00022692"/>
    </source>
</evidence>
<dbReference type="GO" id="GO:0004945">
    <property type="term" value="F:angiotensin type II receptor activity"/>
    <property type="evidence" value="ECO:0007669"/>
    <property type="project" value="UniProtKB-UniRule"/>
</dbReference>
<proteinExistence type="inferred from homology"/>
<dbReference type="InterPro" id="IPR000248">
    <property type="entry name" value="ATII_rcpt"/>
</dbReference>
<organism evidence="15 16">
    <name type="scientific">Salmo salar</name>
    <name type="common">Atlantic salmon</name>
    <dbReference type="NCBI Taxonomy" id="8030"/>
    <lineage>
        <taxon>Eukaryota</taxon>
        <taxon>Metazoa</taxon>
        <taxon>Chordata</taxon>
        <taxon>Craniata</taxon>
        <taxon>Vertebrata</taxon>
        <taxon>Euteleostomi</taxon>
        <taxon>Actinopterygii</taxon>
        <taxon>Neopterygii</taxon>
        <taxon>Teleostei</taxon>
        <taxon>Protacanthopterygii</taxon>
        <taxon>Salmoniformes</taxon>
        <taxon>Salmonidae</taxon>
        <taxon>Salmoninae</taxon>
        <taxon>Salmo</taxon>
    </lineage>
</organism>
<dbReference type="GO" id="GO:0019229">
    <property type="term" value="P:regulation of vasoconstriction"/>
    <property type="evidence" value="ECO:0007669"/>
    <property type="project" value="UniProtKB-UniRule"/>
</dbReference>
<reference evidence="16" key="1">
    <citation type="submission" date="2025-08" db="UniProtKB">
        <authorList>
            <consortium name="RefSeq"/>
        </authorList>
    </citation>
    <scope>IDENTIFICATION</scope>
</reference>
<dbReference type="PANTHER" id="PTHR10489:SF952">
    <property type="entry name" value="TYPE-2 ANGIOTENSIN II RECEPTOR"/>
    <property type="match status" value="1"/>
</dbReference>
<dbReference type="OrthoDB" id="8804420at2759"/>
<feature type="transmembrane region" description="Helical" evidence="12">
    <location>
        <begin position="125"/>
        <end position="142"/>
    </location>
</feature>
<evidence type="ECO:0000256" key="4">
    <source>
        <dbReference type="ARBA" id="ARBA00023040"/>
    </source>
</evidence>
<evidence type="ECO:0000313" key="16">
    <source>
        <dbReference type="RefSeq" id="XP_013993513.1"/>
    </source>
</evidence>
<dbReference type="InterPro" id="IPR017452">
    <property type="entry name" value="GPCR_Rhodpsn_7TM"/>
</dbReference>
<dbReference type="PROSITE" id="PS00237">
    <property type="entry name" value="G_PROTEIN_RECEP_F1_1"/>
    <property type="match status" value="1"/>
</dbReference>
<keyword evidence="5 12" id="KW-0472">Membrane</keyword>